<dbReference type="Proteomes" id="UP000276133">
    <property type="component" value="Unassembled WGS sequence"/>
</dbReference>
<organism evidence="1 2">
    <name type="scientific">Brachionus plicatilis</name>
    <name type="common">Marine rotifer</name>
    <name type="synonym">Brachionus muelleri</name>
    <dbReference type="NCBI Taxonomy" id="10195"/>
    <lineage>
        <taxon>Eukaryota</taxon>
        <taxon>Metazoa</taxon>
        <taxon>Spiralia</taxon>
        <taxon>Gnathifera</taxon>
        <taxon>Rotifera</taxon>
        <taxon>Eurotatoria</taxon>
        <taxon>Monogononta</taxon>
        <taxon>Pseudotrocha</taxon>
        <taxon>Ploima</taxon>
        <taxon>Brachionidae</taxon>
        <taxon>Brachionus</taxon>
    </lineage>
</organism>
<name>A0A3M7T9D3_BRAPC</name>
<evidence type="ECO:0000313" key="2">
    <source>
        <dbReference type="Proteomes" id="UP000276133"/>
    </source>
</evidence>
<gene>
    <name evidence="1" type="ORF">BpHYR1_019897</name>
</gene>
<proteinExistence type="predicted"/>
<evidence type="ECO:0000313" key="1">
    <source>
        <dbReference type="EMBL" id="RNA44508.1"/>
    </source>
</evidence>
<comment type="caution">
    <text evidence="1">The sequence shown here is derived from an EMBL/GenBank/DDBJ whole genome shotgun (WGS) entry which is preliminary data.</text>
</comment>
<dbReference type="EMBL" id="REGN01000097">
    <property type="protein sequence ID" value="RNA44508.1"/>
    <property type="molecule type" value="Genomic_DNA"/>
</dbReference>
<sequence>MTRYATMNQNREIVSIQLSGPQALKLIKFLDMDTCLLINIKIEKAKENYDFDLRKTNEAR</sequence>
<protein>
    <submittedName>
        <fullName evidence="1">Uncharacterized protein</fullName>
    </submittedName>
</protein>
<accession>A0A3M7T9D3</accession>
<dbReference type="AlphaFoldDB" id="A0A3M7T9D3"/>
<reference evidence="1 2" key="1">
    <citation type="journal article" date="2018" name="Sci. Rep.">
        <title>Genomic signatures of local adaptation to the degree of environmental predictability in rotifers.</title>
        <authorList>
            <person name="Franch-Gras L."/>
            <person name="Hahn C."/>
            <person name="Garcia-Roger E.M."/>
            <person name="Carmona M.J."/>
            <person name="Serra M."/>
            <person name="Gomez A."/>
        </authorList>
    </citation>
    <scope>NUCLEOTIDE SEQUENCE [LARGE SCALE GENOMIC DNA]</scope>
    <source>
        <strain evidence="1">HYR1</strain>
    </source>
</reference>
<keyword evidence="2" id="KW-1185">Reference proteome</keyword>